<evidence type="ECO:0000256" key="1">
    <source>
        <dbReference type="SAM" id="MobiDB-lite"/>
    </source>
</evidence>
<protein>
    <submittedName>
        <fullName evidence="2">Uncharacterized protein</fullName>
    </submittedName>
</protein>
<sequence>MADQGYLNSPDFSYDDLDALDLSTPASSWFPDLGFSRAGTPADLTPAAGAPARDPLPTLQSISQHLSLIDGKRHLPYRLTNKKLREYEESVGVREGKYRFLRNGRGDTVGVEETPDPRAEYYQFLRGLSSPEQGGGHAVPEIAPTPEIVSQWLDESGQPACKPRRLRNEHLAAFVSSHRLLPIYEFVRSGGGVAGITQLPLLGDEYSAFMQNLRIVQGGYSVPGTPVTQHVVSDWLHSSGKKYHKPSQVTAKDLREFEGWNNLRPGSHRIVRTSSGATAAIAEVPPVDVAQSSAVGATPNQSVAAIAQLGVPPAPSGQQPLPWQGGVAGLGYQPASSATLPPAAPRERHRQRFSHN</sequence>
<feature type="compositionally biased region" description="Basic residues" evidence="1">
    <location>
        <begin position="347"/>
        <end position="356"/>
    </location>
</feature>
<accession>A0A1C6UF17</accession>
<gene>
    <name evidence="2" type="ORF">GA0070617_2110</name>
</gene>
<dbReference type="AlphaFoldDB" id="A0A1C6UF17"/>
<dbReference type="OrthoDB" id="4288620at2"/>
<name>A0A1C6UF17_9ACTN</name>
<feature type="region of interest" description="Disordered" evidence="1">
    <location>
        <begin position="314"/>
        <end position="356"/>
    </location>
</feature>
<keyword evidence="3" id="KW-1185">Reference proteome</keyword>
<reference evidence="2 3" key="1">
    <citation type="submission" date="2016-06" db="EMBL/GenBank/DDBJ databases">
        <authorList>
            <person name="Kjaerup R.B."/>
            <person name="Dalgaard T.S."/>
            <person name="Juul-Madsen H.R."/>
        </authorList>
    </citation>
    <scope>NUCLEOTIDE SEQUENCE [LARGE SCALE GENOMIC DNA]</scope>
    <source>
        <strain evidence="2 3">DSM 45577</strain>
    </source>
</reference>
<organism evidence="2 3">
    <name type="scientific">Micromonospora yangpuensis</name>
    <dbReference type="NCBI Taxonomy" id="683228"/>
    <lineage>
        <taxon>Bacteria</taxon>
        <taxon>Bacillati</taxon>
        <taxon>Actinomycetota</taxon>
        <taxon>Actinomycetes</taxon>
        <taxon>Micromonosporales</taxon>
        <taxon>Micromonosporaceae</taxon>
        <taxon>Micromonospora</taxon>
    </lineage>
</organism>
<dbReference type="Proteomes" id="UP000198937">
    <property type="component" value="Unassembled WGS sequence"/>
</dbReference>
<evidence type="ECO:0000313" key="3">
    <source>
        <dbReference type="Proteomes" id="UP000198937"/>
    </source>
</evidence>
<dbReference type="RefSeq" id="WP_139135632.1">
    <property type="nucleotide sequence ID" value="NZ_BMMJ01000004.1"/>
</dbReference>
<dbReference type="EMBL" id="FMIA01000002">
    <property type="protein sequence ID" value="SCL52554.1"/>
    <property type="molecule type" value="Genomic_DNA"/>
</dbReference>
<evidence type="ECO:0000313" key="2">
    <source>
        <dbReference type="EMBL" id="SCL52554.1"/>
    </source>
</evidence>
<proteinExistence type="predicted"/>